<organism evidence="2 3">
    <name type="scientific">Nesidiocoris tenuis</name>
    <dbReference type="NCBI Taxonomy" id="355587"/>
    <lineage>
        <taxon>Eukaryota</taxon>
        <taxon>Metazoa</taxon>
        <taxon>Ecdysozoa</taxon>
        <taxon>Arthropoda</taxon>
        <taxon>Hexapoda</taxon>
        <taxon>Insecta</taxon>
        <taxon>Pterygota</taxon>
        <taxon>Neoptera</taxon>
        <taxon>Paraneoptera</taxon>
        <taxon>Hemiptera</taxon>
        <taxon>Heteroptera</taxon>
        <taxon>Panheteroptera</taxon>
        <taxon>Cimicomorpha</taxon>
        <taxon>Miridae</taxon>
        <taxon>Dicyphina</taxon>
        <taxon>Nesidiocoris</taxon>
    </lineage>
</organism>
<feature type="compositionally biased region" description="Polar residues" evidence="1">
    <location>
        <begin position="164"/>
        <end position="178"/>
    </location>
</feature>
<sequence>MNQPIVYDGQPSSNLFKILLKKLKPQLSGAGIDERVSDVASRKLAKFVENIMREAYLKQKHERRRQIRPSSAFPSSETHIEKNETIRAKTADCPVRQPKFSYNRNHSREETIMRDLGSPNRESESFMRIEKVPKSYVRDVRKTSPSRKAEICGRRVYTPETGRGDQTSSNTSRPSTVETDGKRGRNDGGSRSGRRSEWPDKKSTPQRSSEIRNSSSNWTSVVGNSSQVQNSGYVDHKVIAREFRNKRRDSSSDSYMSSTSDAKSPIYSNRQSIASQERSSRPHTSNDDRSSKVDNHTTRIRSTDSKGYSFSISKIYPTT</sequence>
<feature type="compositionally biased region" description="Polar residues" evidence="1">
    <location>
        <begin position="205"/>
        <end position="219"/>
    </location>
</feature>
<feature type="compositionally biased region" description="Polar residues" evidence="1">
    <location>
        <begin position="266"/>
        <end position="277"/>
    </location>
</feature>
<accession>A0ABN7AW55</accession>
<keyword evidence="3" id="KW-1185">Reference proteome</keyword>
<feature type="region of interest" description="Disordered" evidence="1">
    <location>
        <begin position="60"/>
        <end position="80"/>
    </location>
</feature>
<feature type="compositionally biased region" description="Basic and acidic residues" evidence="1">
    <location>
        <begin position="179"/>
        <end position="203"/>
    </location>
</feature>
<evidence type="ECO:0000256" key="1">
    <source>
        <dbReference type="SAM" id="MobiDB-lite"/>
    </source>
</evidence>
<protein>
    <submittedName>
        <fullName evidence="2">Uncharacterized protein</fullName>
    </submittedName>
</protein>
<dbReference type="EMBL" id="AP028914">
    <property type="protein sequence ID" value="BES95764.1"/>
    <property type="molecule type" value="Genomic_DNA"/>
</dbReference>
<feature type="compositionally biased region" description="Basic and acidic residues" evidence="1">
    <location>
        <begin position="121"/>
        <end position="153"/>
    </location>
</feature>
<feature type="compositionally biased region" description="Polar residues" evidence="1">
    <location>
        <begin position="68"/>
        <end position="77"/>
    </location>
</feature>
<evidence type="ECO:0000313" key="3">
    <source>
        <dbReference type="Proteomes" id="UP001307889"/>
    </source>
</evidence>
<proteinExistence type="predicted"/>
<evidence type="ECO:0000313" key="2">
    <source>
        <dbReference type="EMBL" id="BES95764.1"/>
    </source>
</evidence>
<feature type="region of interest" description="Disordered" evidence="1">
    <location>
        <begin position="244"/>
        <end position="308"/>
    </location>
</feature>
<feature type="compositionally biased region" description="Basic and acidic residues" evidence="1">
    <location>
        <begin position="278"/>
        <end position="304"/>
    </location>
</feature>
<reference evidence="2 3" key="1">
    <citation type="submission" date="2023-09" db="EMBL/GenBank/DDBJ databases">
        <title>Nesidiocoris tenuis whole genome shotgun sequence.</title>
        <authorList>
            <person name="Shibata T."/>
            <person name="Shimoda M."/>
            <person name="Kobayashi T."/>
            <person name="Uehara T."/>
        </authorList>
    </citation>
    <scope>NUCLEOTIDE SEQUENCE [LARGE SCALE GENOMIC DNA]</scope>
    <source>
        <strain evidence="2 3">Japan</strain>
    </source>
</reference>
<dbReference type="Proteomes" id="UP001307889">
    <property type="component" value="Chromosome 6"/>
</dbReference>
<feature type="region of interest" description="Disordered" evidence="1">
    <location>
        <begin position="97"/>
        <end position="225"/>
    </location>
</feature>
<gene>
    <name evidence="2" type="ORF">NTJ_08573</name>
</gene>
<name>A0ABN7AW55_9HEMI</name>
<feature type="compositionally biased region" description="Low complexity" evidence="1">
    <location>
        <begin position="252"/>
        <end position="264"/>
    </location>
</feature>